<name>A0AAR2JKW3_PYGNA</name>
<keyword evidence="4" id="KW-1185">Reference proteome</keyword>
<sequence length="180" mass="20084">PTKNFQPTASCGQCAATTDEGLEVDHHKLCYLKTWIIFRFAAQSMKQRLGKRSIKARLNRPLMKGGVRDMGRHWGRPKGRGALFRGALSMRCLTHQQHGSHINRPGVMQKRGVRGCLRGNGLATGGRGEFLGRGCGGGRYRAESRPVPTREQLDEQLDDYMSMTKSHLDAQLDAYMAEVD</sequence>
<dbReference type="InterPro" id="IPR052656">
    <property type="entry name" value="CTOP_PRMT1"/>
</dbReference>
<evidence type="ECO:0000313" key="4">
    <source>
        <dbReference type="Proteomes" id="UP001501920"/>
    </source>
</evidence>
<evidence type="ECO:0000313" key="3">
    <source>
        <dbReference type="Ensembl" id="ENSPNAP00000052645.1"/>
    </source>
</evidence>
<proteinExistence type="predicted"/>
<dbReference type="AlphaFoldDB" id="A0AAR2JKW3"/>
<reference evidence="3" key="2">
    <citation type="submission" date="2025-08" db="UniProtKB">
        <authorList>
            <consortium name="Ensembl"/>
        </authorList>
    </citation>
    <scope>IDENTIFICATION</scope>
</reference>
<dbReference type="Proteomes" id="UP001501920">
    <property type="component" value="Chromosome 3"/>
</dbReference>
<keyword evidence="1" id="KW-0694">RNA-binding</keyword>
<dbReference type="PANTHER" id="PTHR48426">
    <property type="entry name" value="CHROMATIN TARGET OF PRMT1 PROTEIN"/>
    <property type="match status" value="1"/>
</dbReference>
<dbReference type="PANTHER" id="PTHR48426:SF1">
    <property type="entry name" value="CHROMATIN TARGET OF PRMT1 PROTEIN"/>
    <property type="match status" value="1"/>
</dbReference>
<evidence type="ECO:0000259" key="2">
    <source>
        <dbReference type="SMART" id="SM01218"/>
    </source>
</evidence>
<evidence type="ECO:0000256" key="1">
    <source>
        <dbReference type="ARBA" id="ARBA00022884"/>
    </source>
</evidence>
<dbReference type="Pfam" id="PF13865">
    <property type="entry name" value="FoP_duplication"/>
    <property type="match status" value="1"/>
</dbReference>
<organism evidence="3 4">
    <name type="scientific">Pygocentrus nattereri</name>
    <name type="common">Red-bellied piranha</name>
    <dbReference type="NCBI Taxonomy" id="42514"/>
    <lineage>
        <taxon>Eukaryota</taxon>
        <taxon>Metazoa</taxon>
        <taxon>Chordata</taxon>
        <taxon>Craniata</taxon>
        <taxon>Vertebrata</taxon>
        <taxon>Euteleostomi</taxon>
        <taxon>Actinopterygii</taxon>
        <taxon>Neopterygii</taxon>
        <taxon>Teleostei</taxon>
        <taxon>Ostariophysi</taxon>
        <taxon>Characiformes</taxon>
        <taxon>Characoidei</taxon>
        <taxon>Pygocentrus</taxon>
    </lineage>
</organism>
<dbReference type="SMART" id="SM01218">
    <property type="entry name" value="FoP_duplication"/>
    <property type="match status" value="1"/>
</dbReference>
<reference evidence="3" key="3">
    <citation type="submission" date="2025-09" db="UniProtKB">
        <authorList>
            <consortium name="Ensembl"/>
        </authorList>
    </citation>
    <scope>IDENTIFICATION</scope>
</reference>
<feature type="domain" description="Chromatin target of PRMT1 protein C-terminal" evidence="2">
    <location>
        <begin position="98"/>
        <end position="180"/>
    </location>
</feature>
<reference evidence="3 4" key="1">
    <citation type="submission" date="2020-10" db="EMBL/GenBank/DDBJ databases">
        <title>Pygocentrus nattereri (red-bellied piranha) genome, fPygNat1, primary haplotype.</title>
        <authorList>
            <person name="Myers G."/>
            <person name="Meyer A."/>
            <person name="Karagic N."/>
            <person name="Pippel M."/>
            <person name="Winkler S."/>
            <person name="Tracey A."/>
            <person name="Wood J."/>
            <person name="Formenti G."/>
            <person name="Howe K."/>
            <person name="Fedrigo O."/>
            <person name="Jarvis E.D."/>
        </authorList>
    </citation>
    <scope>NUCLEOTIDE SEQUENCE [LARGE SCALE GENOMIC DNA]</scope>
</reference>
<protein>
    <recommendedName>
        <fullName evidence="2">Chromatin target of PRMT1 protein C-terminal domain-containing protein</fullName>
    </recommendedName>
</protein>
<accession>A0AAR2JKW3</accession>
<dbReference type="GO" id="GO:0003723">
    <property type="term" value="F:RNA binding"/>
    <property type="evidence" value="ECO:0007669"/>
    <property type="project" value="UniProtKB-KW"/>
</dbReference>
<dbReference type="Ensembl" id="ENSPNAT00000056424.1">
    <property type="protein sequence ID" value="ENSPNAP00000052645.1"/>
    <property type="gene ID" value="ENSPNAG00000037615.1"/>
</dbReference>
<dbReference type="InterPro" id="IPR025715">
    <property type="entry name" value="FoP_C"/>
</dbReference>